<accession>A0A9D5HBC7</accession>
<comment type="caution">
    <text evidence="1">The sequence shown here is derived from an EMBL/GenBank/DDBJ whole genome shotgun (WGS) entry which is preliminary data.</text>
</comment>
<dbReference type="Proteomes" id="UP001085076">
    <property type="component" value="Miscellaneous, Linkage group lg06"/>
</dbReference>
<dbReference type="AlphaFoldDB" id="A0A9D5HBC7"/>
<proteinExistence type="predicted"/>
<gene>
    <name evidence="1" type="ORF">J5N97_023216</name>
</gene>
<reference evidence="1" key="1">
    <citation type="submission" date="2021-03" db="EMBL/GenBank/DDBJ databases">
        <authorList>
            <person name="Li Z."/>
            <person name="Yang C."/>
        </authorList>
    </citation>
    <scope>NUCLEOTIDE SEQUENCE</scope>
    <source>
        <strain evidence="1">Dzin_1.0</strain>
        <tissue evidence="1">Leaf</tissue>
    </source>
</reference>
<name>A0A9D5HBC7_9LILI</name>
<sequence length="194" mass="21412">MLGHVGSMQFYGFKNSSVRRHAIGSAAITTPCCIGWNETGANRALTRVCGGCAEEAGLTPHVMGLAVVRCPWFVWNRPDLPQNWRIGLRLRYPRTIAHDTANPQIDDRHIDERLEREFTVWFYRPSNGAHKRTKVSAMILGRLIRAAAFGSTAGVPPGILGTGDVLKEARRFSDADVARFAEVSGGQGPRSLRR</sequence>
<dbReference type="EMBL" id="JAGGNH010000006">
    <property type="protein sequence ID" value="KAJ0970339.1"/>
    <property type="molecule type" value="Genomic_DNA"/>
</dbReference>
<evidence type="ECO:0000313" key="2">
    <source>
        <dbReference type="Proteomes" id="UP001085076"/>
    </source>
</evidence>
<keyword evidence="2" id="KW-1185">Reference proteome</keyword>
<organism evidence="1 2">
    <name type="scientific">Dioscorea zingiberensis</name>
    <dbReference type="NCBI Taxonomy" id="325984"/>
    <lineage>
        <taxon>Eukaryota</taxon>
        <taxon>Viridiplantae</taxon>
        <taxon>Streptophyta</taxon>
        <taxon>Embryophyta</taxon>
        <taxon>Tracheophyta</taxon>
        <taxon>Spermatophyta</taxon>
        <taxon>Magnoliopsida</taxon>
        <taxon>Liliopsida</taxon>
        <taxon>Dioscoreales</taxon>
        <taxon>Dioscoreaceae</taxon>
        <taxon>Dioscorea</taxon>
    </lineage>
</organism>
<evidence type="ECO:0000313" key="1">
    <source>
        <dbReference type="EMBL" id="KAJ0970339.1"/>
    </source>
</evidence>
<protein>
    <submittedName>
        <fullName evidence="1">Uncharacterized protein</fullName>
    </submittedName>
</protein>
<reference evidence="1" key="2">
    <citation type="journal article" date="2022" name="Hortic Res">
        <title>The genome of Dioscorea zingiberensis sheds light on the biosynthesis, origin and evolution of the medicinally important diosgenin saponins.</title>
        <authorList>
            <person name="Li Y."/>
            <person name="Tan C."/>
            <person name="Li Z."/>
            <person name="Guo J."/>
            <person name="Li S."/>
            <person name="Chen X."/>
            <person name="Wang C."/>
            <person name="Dai X."/>
            <person name="Yang H."/>
            <person name="Song W."/>
            <person name="Hou L."/>
            <person name="Xu J."/>
            <person name="Tong Z."/>
            <person name="Xu A."/>
            <person name="Yuan X."/>
            <person name="Wang W."/>
            <person name="Yang Q."/>
            <person name="Chen L."/>
            <person name="Sun Z."/>
            <person name="Wang K."/>
            <person name="Pan B."/>
            <person name="Chen J."/>
            <person name="Bao Y."/>
            <person name="Liu F."/>
            <person name="Qi X."/>
            <person name="Gang D.R."/>
            <person name="Wen J."/>
            <person name="Li J."/>
        </authorList>
    </citation>
    <scope>NUCLEOTIDE SEQUENCE</scope>
    <source>
        <strain evidence="1">Dzin_1.0</strain>
    </source>
</reference>